<organism evidence="8 9">
    <name type="scientific">Orlajensenia leifsoniae</name>
    <dbReference type="NCBI Taxonomy" id="2561933"/>
    <lineage>
        <taxon>Bacteria</taxon>
        <taxon>Bacillati</taxon>
        <taxon>Actinomycetota</taxon>
        <taxon>Actinomycetes</taxon>
        <taxon>Micrococcales</taxon>
        <taxon>Microbacteriaceae</taxon>
        <taxon>Orlajensenia</taxon>
    </lineage>
</organism>
<feature type="binding site" evidence="5">
    <location>
        <position position="42"/>
    </location>
    <ligand>
        <name>AMP</name>
        <dbReference type="ChEBI" id="CHEBI:456215"/>
    </ligand>
</feature>
<keyword evidence="2 5" id="KW-0545">Nucleotide biosynthesis</keyword>
<feature type="binding site" evidence="5">
    <location>
        <begin position="21"/>
        <end position="26"/>
    </location>
    <ligand>
        <name>ATP</name>
        <dbReference type="ChEBI" id="CHEBI:30616"/>
    </ligand>
</feature>
<comment type="catalytic activity">
    <reaction evidence="5 7">
        <text>AMP + ATP = 2 ADP</text>
        <dbReference type="Rhea" id="RHEA:12973"/>
        <dbReference type="ChEBI" id="CHEBI:30616"/>
        <dbReference type="ChEBI" id="CHEBI:456215"/>
        <dbReference type="ChEBI" id="CHEBI:456216"/>
        <dbReference type="EC" id="2.7.4.3"/>
    </reaction>
</comment>
<comment type="subcellular location">
    <subcellularLocation>
        <location evidence="5 7">Cytoplasm</location>
    </subcellularLocation>
</comment>
<feature type="binding site" evidence="5">
    <location>
        <position position="155"/>
    </location>
    <ligand>
        <name>AMP</name>
        <dbReference type="ChEBI" id="CHEBI:456215"/>
    </ligand>
</feature>
<dbReference type="GO" id="GO:0005737">
    <property type="term" value="C:cytoplasm"/>
    <property type="evidence" value="ECO:0007669"/>
    <property type="project" value="UniProtKB-SubCell"/>
</dbReference>
<evidence type="ECO:0000256" key="4">
    <source>
        <dbReference type="ARBA" id="ARBA00022777"/>
    </source>
</evidence>
<dbReference type="NCBIfam" id="NF011104">
    <property type="entry name" value="PRK14531.1"/>
    <property type="match status" value="1"/>
</dbReference>
<evidence type="ECO:0000256" key="2">
    <source>
        <dbReference type="ARBA" id="ARBA00022727"/>
    </source>
</evidence>
<keyword evidence="3 5" id="KW-0547">Nucleotide-binding</keyword>
<evidence type="ECO:0000256" key="1">
    <source>
        <dbReference type="ARBA" id="ARBA00022679"/>
    </source>
</evidence>
<comment type="function">
    <text evidence="5">Catalyzes the reversible transfer of the terminal phosphate group between ATP and AMP. Plays an important role in cellular energy homeostasis and in adenine nucleotide metabolism.</text>
</comment>
<dbReference type="EC" id="2.7.4.3" evidence="5 7"/>
<evidence type="ECO:0000256" key="3">
    <source>
        <dbReference type="ARBA" id="ARBA00022741"/>
    </source>
</evidence>
<keyword evidence="9" id="KW-1185">Reference proteome</keyword>
<dbReference type="Pfam" id="PF00406">
    <property type="entry name" value="ADK"/>
    <property type="match status" value="1"/>
</dbReference>
<evidence type="ECO:0000313" key="9">
    <source>
        <dbReference type="Proteomes" id="UP000298127"/>
    </source>
</evidence>
<evidence type="ECO:0000313" key="8">
    <source>
        <dbReference type="EMBL" id="TFW00090.1"/>
    </source>
</evidence>
<proteinExistence type="inferred from homology"/>
<comment type="similarity">
    <text evidence="5 6">Belongs to the adenylate kinase family.</text>
</comment>
<dbReference type="PANTHER" id="PTHR23359">
    <property type="entry name" value="NUCLEOTIDE KINASE"/>
    <property type="match status" value="1"/>
</dbReference>
<gene>
    <name evidence="5" type="primary">adk</name>
    <name evidence="8" type="ORF">E4M00_02550</name>
</gene>
<sequence>MTGATANQVRGARLLIVGPPGAGKGTQAKRIGETFGIPDVSTGDIFRYHIKNQTPLGVRVKEIVDAGDYVPDELTNEIVTARLAEDDARNGFLLDGYPRTVDQVGYLDNLLAEQGRPLEAVIRLVADQDEIVARLTKRAAEQGRVDDSEAAIRHRQEVYTRETAPLVDIYRDRGLLIDVDGLGSPDEVGDRVALALAAFGIGELDSAVAN</sequence>
<dbReference type="Proteomes" id="UP000298127">
    <property type="component" value="Unassembled WGS sequence"/>
</dbReference>
<dbReference type="PRINTS" id="PR00094">
    <property type="entry name" value="ADENYLTKNASE"/>
</dbReference>
<comment type="caution">
    <text evidence="8">The sequence shown here is derived from an EMBL/GenBank/DDBJ whole genome shotgun (WGS) entry which is preliminary data.</text>
</comment>
<feature type="binding site" evidence="5">
    <location>
        <position position="183"/>
    </location>
    <ligand>
        <name>ATP</name>
        <dbReference type="ChEBI" id="CHEBI:30616"/>
    </ligand>
</feature>
<dbReference type="NCBIfam" id="NF001381">
    <property type="entry name" value="PRK00279.1-3"/>
    <property type="match status" value="1"/>
</dbReference>
<dbReference type="Gene3D" id="3.40.50.300">
    <property type="entry name" value="P-loop containing nucleotide triphosphate hydrolases"/>
    <property type="match status" value="1"/>
</dbReference>
<feature type="binding site" evidence="5">
    <location>
        <position position="144"/>
    </location>
    <ligand>
        <name>AMP</name>
        <dbReference type="ChEBI" id="CHEBI:456215"/>
    </ligand>
</feature>
<feature type="binding site" evidence="5">
    <location>
        <position position="138"/>
    </location>
    <ligand>
        <name>ATP</name>
        <dbReference type="ChEBI" id="CHEBI:30616"/>
    </ligand>
</feature>
<dbReference type="NCBIfam" id="NF011105">
    <property type="entry name" value="PRK14532.1"/>
    <property type="match status" value="1"/>
</dbReference>
<keyword evidence="5 7" id="KW-0067">ATP-binding</keyword>
<dbReference type="RefSeq" id="WP_135118952.1">
    <property type="nucleotide sequence ID" value="NZ_SPQZ01000001.1"/>
</dbReference>
<evidence type="ECO:0000256" key="7">
    <source>
        <dbReference type="RuleBase" id="RU003331"/>
    </source>
</evidence>
<reference evidence="8 9" key="1">
    <citation type="journal article" date="2018" name="J. Microbiol.">
        <title>Leifsonia flava sp. nov., a novel actinobacterium isolated from the rhizosphere of Aquilegia viridiflora.</title>
        <authorList>
            <person name="Cai Y."/>
            <person name="Tao W.Z."/>
            <person name="Ma Y.J."/>
            <person name="Cheng J."/>
            <person name="Zhang M.Y."/>
            <person name="Zhang Y.X."/>
        </authorList>
    </citation>
    <scope>NUCLEOTIDE SEQUENCE [LARGE SCALE GENOMIC DNA]</scope>
    <source>
        <strain evidence="8 9">SYP-B2174</strain>
    </source>
</reference>
<dbReference type="PROSITE" id="PS00113">
    <property type="entry name" value="ADENYLATE_KINASE"/>
    <property type="match status" value="1"/>
</dbReference>
<keyword evidence="1 5" id="KW-0808">Transferase</keyword>
<keyword evidence="5" id="KW-0963">Cytoplasm</keyword>
<dbReference type="InterPro" id="IPR027417">
    <property type="entry name" value="P-loop_NTPase"/>
</dbReference>
<evidence type="ECO:0000256" key="5">
    <source>
        <dbReference type="HAMAP-Rule" id="MF_00235"/>
    </source>
</evidence>
<accession>A0A4Y9R6A2</accession>
<dbReference type="CDD" id="cd01428">
    <property type="entry name" value="ADK"/>
    <property type="match status" value="1"/>
</dbReference>
<dbReference type="GO" id="GO:0004017">
    <property type="term" value="F:AMP kinase activity"/>
    <property type="evidence" value="ECO:0007669"/>
    <property type="project" value="UniProtKB-UniRule"/>
</dbReference>
<dbReference type="HAMAP" id="MF_00235">
    <property type="entry name" value="Adenylate_kinase_Adk"/>
    <property type="match status" value="1"/>
</dbReference>
<comment type="caution">
    <text evidence="5">Lacks conserved residue(s) required for the propagation of feature annotation.</text>
</comment>
<dbReference type="EMBL" id="SPQZ01000001">
    <property type="protein sequence ID" value="TFW00090.1"/>
    <property type="molecule type" value="Genomic_DNA"/>
</dbReference>
<dbReference type="InterPro" id="IPR033690">
    <property type="entry name" value="Adenylat_kinase_CS"/>
</dbReference>
<protein>
    <recommendedName>
        <fullName evidence="5 7">Adenylate kinase</fullName>
        <shortName evidence="5">AK</shortName>
        <ecNumber evidence="5 7">2.7.4.3</ecNumber>
    </recommendedName>
    <alternativeName>
        <fullName evidence="5">ATP-AMP transphosphorylase</fullName>
    </alternativeName>
    <alternativeName>
        <fullName evidence="5">ATP:AMP phosphotransferase</fullName>
    </alternativeName>
    <alternativeName>
        <fullName evidence="5">Adenylate monophosphate kinase</fullName>
    </alternativeName>
</protein>
<dbReference type="InterPro" id="IPR000850">
    <property type="entry name" value="Adenylat/UMP-CMP_kin"/>
</dbReference>
<feature type="binding site" evidence="5">
    <location>
        <begin position="96"/>
        <end position="99"/>
    </location>
    <ligand>
        <name>AMP</name>
        <dbReference type="ChEBI" id="CHEBI:456215"/>
    </ligand>
</feature>
<dbReference type="AlphaFoldDB" id="A0A4Y9R6A2"/>
<comment type="subunit">
    <text evidence="5 7">Monomer.</text>
</comment>
<feature type="region of interest" description="NMP" evidence="5">
    <location>
        <begin position="41"/>
        <end position="70"/>
    </location>
</feature>
<evidence type="ECO:0000256" key="6">
    <source>
        <dbReference type="RuleBase" id="RU003330"/>
    </source>
</evidence>
<comment type="pathway">
    <text evidence="5">Purine metabolism; AMP biosynthesis via salvage pathway; AMP from ADP: step 1/1.</text>
</comment>
<dbReference type="UniPathway" id="UPA00588">
    <property type="reaction ID" value="UER00649"/>
</dbReference>
<comment type="domain">
    <text evidence="5">Consists of three domains, a large central CORE domain and two small peripheral domains, NMPbind and LID, which undergo movements during catalysis. The LID domain closes over the site of phosphoryl transfer upon ATP binding. Assembling and dissambling the active center during each catalytic cycle provides an effective means to prevent ATP hydrolysis.</text>
</comment>
<feature type="binding site" evidence="5">
    <location>
        <begin position="68"/>
        <end position="70"/>
    </location>
    <ligand>
        <name>AMP</name>
        <dbReference type="ChEBI" id="CHEBI:456215"/>
    </ligand>
</feature>
<dbReference type="GO" id="GO:0044209">
    <property type="term" value="P:AMP salvage"/>
    <property type="evidence" value="ECO:0007669"/>
    <property type="project" value="UniProtKB-UniRule"/>
</dbReference>
<dbReference type="NCBIfam" id="NF011100">
    <property type="entry name" value="PRK14527.1"/>
    <property type="match status" value="1"/>
</dbReference>
<feature type="binding site" evidence="5">
    <location>
        <position position="103"/>
    </location>
    <ligand>
        <name>AMP</name>
        <dbReference type="ChEBI" id="CHEBI:456215"/>
    </ligand>
</feature>
<feature type="binding site" evidence="5">
    <location>
        <position position="47"/>
    </location>
    <ligand>
        <name>AMP</name>
        <dbReference type="ChEBI" id="CHEBI:456215"/>
    </ligand>
</feature>
<dbReference type="SUPFAM" id="SSF52540">
    <property type="entry name" value="P-loop containing nucleoside triphosphate hydrolases"/>
    <property type="match status" value="1"/>
</dbReference>
<name>A0A4Y9R6A2_9MICO</name>
<dbReference type="GO" id="GO:0005524">
    <property type="term" value="F:ATP binding"/>
    <property type="evidence" value="ECO:0007669"/>
    <property type="project" value="UniProtKB-UniRule"/>
</dbReference>
<keyword evidence="4 5" id="KW-0418">Kinase</keyword>